<evidence type="ECO:0000256" key="1">
    <source>
        <dbReference type="SAM" id="MobiDB-lite"/>
    </source>
</evidence>
<dbReference type="Proteomes" id="UP000887013">
    <property type="component" value="Unassembled WGS sequence"/>
</dbReference>
<dbReference type="EMBL" id="BMAW01006099">
    <property type="protein sequence ID" value="GFS97331.1"/>
    <property type="molecule type" value="Genomic_DNA"/>
</dbReference>
<feature type="compositionally biased region" description="Basic and acidic residues" evidence="1">
    <location>
        <begin position="102"/>
        <end position="115"/>
    </location>
</feature>
<keyword evidence="3" id="KW-1185">Reference proteome</keyword>
<dbReference type="AlphaFoldDB" id="A0A8X6N6P4"/>
<evidence type="ECO:0000313" key="2">
    <source>
        <dbReference type="EMBL" id="GFS97331.1"/>
    </source>
</evidence>
<evidence type="ECO:0000313" key="3">
    <source>
        <dbReference type="Proteomes" id="UP000887013"/>
    </source>
</evidence>
<proteinExistence type="predicted"/>
<comment type="caution">
    <text evidence="2">The sequence shown here is derived from an EMBL/GenBank/DDBJ whole genome shotgun (WGS) entry which is preliminary data.</text>
</comment>
<accession>A0A8X6N6P4</accession>
<reference evidence="2" key="1">
    <citation type="submission" date="2020-08" db="EMBL/GenBank/DDBJ databases">
        <title>Multicomponent nature underlies the extraordinary mechanical properties of spider dragline silk.</title>
        <authorList>
            <person name="Kono N."/>
            <person name="Nakamura H."/>
            <person name="Mori M."/>
            <person name="Yoshida Y."/>
            <person name="Ohtoshi R."/>
            <person name="Malay A.D."/>
            <person name="Moran D.A.P."/>
            <person name="Tomita M."/>
            <person name="Numata K."/>
            <person name="Arakawa K."/>
        </authorList>
    </citation>
    <scope>NUCLEOTIDE SEQUENCE</scope>
</reference>
<sequence length="148" mass="16622">MFKPLYTESQWERFVSQTVLVAPSNLLGTSPPPSTRWQKSSLYSGGFSWSTSTPNQAHTHTLHSFFLSFLHPREGGEGCSGRHKSNEGSRRGTSPLLSPHPRAKDRSSRSRSREKGKREVCMLAFPCARIGDRLLICSARQKRVHSQP</sequence>
<feature type="region of interest" description="Disordered" evidence="1">
    <location>
        <begin position="76"/>
        <end position="115"/>
    </location>
</feature>
<protein>
    <submittedName>
        <fullName evidence="2">Uncharacterized protein</fullName>
    </submittedName>
</protein>
<gene>
    <name evidence="2" type="ORF">NPIL_498641</name>
</gene>
<name>A0A8X6N6P4_NEPPI</name>
<organism evidence="2 3">
    <name type="scientific">Nephila pilipes</name>
    <name type="common">Giant wood spider</name>
    <name type="synonym">Nephila maculata</name>
    <dbReference type="NCBI Taxonomy" id="299642"/>
    <lineage>
        <taxon>Eukaryota</taxon>
        <taxon>Metazoa</taxon>
        <taxon>Ecdysozoa</taxon>
        <taxon>Arthropoda</taxon>
        <taxon>Chelicerata</taxon>
        <taxon>Arachnida</taxon>
        <taxon>Araneae</taxon>
        <taxon>Araneomorphae</taxon>
        <taxon>Entelegynae</taxon>
        <taxon>Araneoidea</taxon>
        <taxon>Nephilidae</taxon>
        <taxon>Nephila</taxon>
    </lineage>
</organism>